<evidence type="ECO:0000313" key="2">
    <source>
        <dbReference type="Proteomes" id="UP001187192"/>
    </source>
</evidence>
<accession>A0AA88AG06</accession>
<organism evidence="1 2">
    <name type="scientific">Ficus carica</name>
    <name type="common">Common fig</name>
    <dbReference type="NCBI Taxonomy" id="3494"/>
    <lineage>
        <taxon>Eukaryota</taxon>
        <taxon>Viridiplantae</taxon>
        <taxon>Streptophyta</taxon>
        <taxon>Embryophyta</taxon>
        <taxon>Tracheophyta</taxon>
        <taxon>Spermatophyta</taxon>
        <taxon>Magnoliopsida</taxon>
        <taxon>eudicotyledons</taxon>
        <taxon>Gunneridae</taxon>
        <taxon>Pentapetalae</taxon>
        <taxon>rosids</taxon>
        <taxon>fabids</taxon>
        <taxon>Rosales</taxon>
        <taxon>Moraceae</taxon>
        <taxon>Ficeae</taxon>
        <taxon>Ficus</taxon>
    </lineage>
</organism>
<name>A0AA88AG06_FICCA</name>
<proteinExistence type="predicted"/>
<evidence type="ECO:0000313" key="1">
    <source>
        <dbReference type="EMBL" id="GMN51255.1"/>
    </source>
</evidence>
<protein>
    <submittedName>
        <fullName evidence="1">Uncharacterized protein</fullName>
    </submittedName>
</protein>
<dbReference type="EMBL" id="BTGU01000037">
    <property type="protein sequence ID" value="GMN51255.1"/>
    <property type="molecule type" value="Genomic_DNA"/>
</dbReference>
<dbReference type="Proteomes" id="UP001187192">
    <property type="component" value="Unassembled WGS sequence"/>
</dbReference>
<comment type="caution">
    <text evidence="1">The sequence shown here is derived from an EMBL/GenBank/DDBJ whole genome shotgun (WGS) entry which is preliminary data.</text>
</comment>
<keyword evidence="2" id="KW-1185">Reference proteome</keyword>
<reference evidence="1" key="1">
    <citation type="submission" date="2023-07" db="EMBL/GenBank/DDBJ databases">
        <title>draft genome sequence of fig (Ficus carica).</title>
        <authorList>
            <person name="Takahashi T."/>
            <person name="Nishimura K."/>
        </authorList>
    </citation>
    <scope>NUCLEOTIDE SEQUENCE</scope>
</reference>
<sequence>MADMEMVDRTGGRPVYTVCYFTSAVTPEFLESLREEFQILGNIELVVSGPNDLPSCSPPGHIISRVFSSRPQLAIPPLFRQLPFSMFDNLYRMKSAPLSTGSYYFQGYQGTIISGCPYSNKNHKHPWLYATGEWLSGRENYD</sequence>
<gene>
    <name evidence="1" type="ORF">TIFTF001_020410</name>
</gene>
<dbReference type="AlphaFoldDB" id="A0AA88AG06"/>